<keyword evidence="13" id="KW-1185">Reference proteome</keyword>
<feature type="transmembrane region" description="Helical" evidence="9">
    <location>
        <begin position="12"/>
        <end position="34"/>
    </location>
</feature>
<dbReference type="CDD" id="cd06261">
    <property type="entry name" value="TM_PBP2"/>
    <property type="match status" value="1"/>
</dbReference>
<dbReference type="PANTHER" id="PTHR30183">
    <property type="entry name" value="MOLYBDENUM TRANSPORT SYSTEM PERMEASE PROTEIN MODB"/>
    <property type="match status" value="1"/>
</dbReference>
<evidence type="ECO:0000313" key="13">
    <source>
        <dbReference type="Proteomes" id="UP001596233"/>
    </source>
</evidence>
<dbReference type="InterPro" id="IPR011867">
    <property type="entry name" value="ModB_ABC"/>
</dbReference>
<keyword evidence="8 9" id="KW-0472">Membrane</keyword>
<evidence type="ECO:0000256" key="8">
    <source>
        <dbReference type="ARBA" id="ARBA00023136"/>
    </source>
</evidence>
<dbReference type="InterPro" id="IPR035906">
    <property type="entry name" value="MetI-like_sf"/>
</dbReference>
<keyword evidence="5 10" id="KW-0500">Molybdenum</keyword>
<feature type="transmembrane region" description="Helical" evidence="9">
    <location>
        <begin position="195"/>
        <end position="216"/>
    </location>
</feature>
<evidence type="ECO:0000256" key="3">
    <source>
        <dbReference type="ARBA" id="ARBA00022448"/>
    </source>
</evidence>
<proteinExistence type="inferred from homology"/>
<evidence type="ECO:0000256" key="1">
    <source>
        <dbReference type="ARBA" id="ARBA00004651"/>
    </source>
</evidence>
<gene>
    <name evidence="12" type="primary">modB</name>
    <name evidence="12" type="ORF">ACFP56_09950</name>
</gene>
<keyword evidence="6 9" id="KW-0812">Transmembrane</keyword>
<comment type="function">
    <text evidence="10">Part of the binding-protein-dependent transport system for molybdenum; probably responsible for the translocation of the substrate across the membrane.</text>
</comment>
<dbReference type="SUPFAM" id="SSF161098">
    <property type="entry name" value="MetI-like"/>
    <property type="match status" value="1"/>
</dbReference>
<feature type="transmembrane region" description="Helical" evidence="9">
    <location>
        <begin position="46"/>
        <end position="71"/>
    </location>
</feature>
<dbReference type="Gene3D" id="1.10.3720.10">
    <property type="entry name" value="MetI-like"/>
    <property type="match status" value="1"/>
</dbReference>
<dbReference type="Pfam" id="PF00528">
    <property type="entry name" value="BPD_transp_1"/>
    <property type="match status" value="1"/>
</dbReference>
<dbReference type="RefSeq" id="WP_379233903.1">
    <property type="nucleotide sequence ID" value="NZ_JBHSTE010000003.1"/>
</dbReference>
<feature type="transmembrane region" description="Helical" evidence="9">
    <location>
        <begin position="83"/>
        <end position="109"/>
    </location>
</feature>
<evidence type="ECO:0000256" key="6">
    <source>
        <dbReference type="ARBA" id="ARBA00022692"/>
    </source>
</evidence>
<feature type="domain" description="ABC transmembrane type-1" evidence="11">
    <location>
        <begin position="12"/>
        <end position="216"/>
    </location>
</feature>
<keyword evidence="4 10" id="KW-1003">Cell membrane</keyword>
<comment type="similarity">
    <text evidence="2 10">Belongs to the binding-protein-dependent transport system permease family. CysTW subfamily.</text>
</comment>
<dbReference type="EMBL" id="JBHSTE010000003">
    <property type="protein sequence ID" value="MFC6332945.1"/>
    <property type="molecule type" value="Genomic_DNA"/>
</dbReference>
<sequence>MSNYWDAFLEPIGVSLKITLLSSGIVFILAMAIARWMSRARFRGKLLLDVLFMLPLVLPPTVVGFILLLLFGKQGALGKLLDATFGVSIVFTWWGGVISAVVVAFPLVYQTIKAGFDGIERELEDVARSQGANEWQVLRYISLPLISRMLMIAYMLGFARALGEFGATLMLAGNIPGRTQTMATAIYIAADSGRTTLALAWVAVMIGFSFMLMIVVRKR</sequence>
<evidence type="ECO:0000256" key="9">
    <source>
        <dbReference type="RuleBase" id="RU363032"/>
    </source>
</evidence>
<evidence type="ECO:0000259" key="11">
    <source>
        <dbReference type="PROSITE" id="PS50928"/>
    </source>
</evidence>
<keyword evidence="7 9" id="KW-1133">Transmembrane helix</keyword>
<name>A0ABW1V6D4_9BACL</name>
<dbReference type="Proteomes" id="UP001596233">
    <property type="component" value="Unassembled WGS sequence"/>
</dbReference>
<comment type="caution">
    <text evidence="12">The sequence shown here is derived from an EMBL/GenBank/DDBJ whole genome shotgun (WGS) entry which is preliminary data.</text>
</comment>
<comment type="caution">
    <text evidence="10">Lacks conserved residue(s) required for the propagation of feature annotation.</text>
</comment>
<dbReference type="PROSITE" id="PS50928">
    <property type="entry name" value="ABC_TM1"/>
    <property type="match status" value="1"/>
</dbReference>
<comment type="subcellular location">
    <subcellularLocation>
        <location evidence="1 9">Cell membrane</location>
        <topology evidence="1 9">Multi-pass membrane protein</topology>
    </subcellularLocation>
</comment>
<evidence type="ECO:0000256" key="2">
    <source>
        <dbReference type="ARBA" id="ARBA00007069"/>
    </source>
</evidence>
<dbReference type="PANTHER" id="PTHR30183:SF3">
    <property type="entry name" value="MOLYBDENUM TRANSPORT SYSTEM PERMEASE PROTEIN MODB"/>
    <property type="match status" value="1"/>
</dbReference>
<evidence type="ECO:0000256" key="4">
    <source>
        <dbReference type="ARBA" id="ARBA00022475"/>
    </source>
</evidence>
<evidence type="ECO:0000313" key="12">
    <source>
        <dbReference type="EMBL" id="MFC6332945.1"/>
    </source>
</evidence>
<dbReference type="NCBIfam" id="TIGR02141">
    <property type="entry name" value="modB_ABC"/>
    <property type="match status" value="1"/>
</dbReference>
<accession>A0ABW1V6D4</accession>
<dbReference type="InterPro" id="IPR000515">
    <property type="entry name" value="MetI-like"/>
</dbReference>
<evidence type="ECO:0000256" key="7">
    <source>
        <dbReference type="ARBA" id="ARBA00022989"/>
    </source>
</evidence>
<keyword evidence="3 9" id="KW-0813">Transport</keyword>
<evidence type="ECO:0000256" key="10">
    <source>
        <dbReference type="RuleBase" id="RU365097"/>
    </source>
</evidence>
<protein>
    <recommendedName>
        <fullName evidence="10">Molybdenum transport system permease</fullName>
    </recommendedName>
</protein>
<organism evidence="12 13">
    <name type="scientific">Paenibacillus septentrionalis</name>
    <dbReference type="NCBI Taxonomy" id="429342"/>
    <lineage>
        <taxon>Bacteria</taxon>
        <taxon>Bacillati</taxon>
        <taxon>Bacillota</taxon>
        <taxon>Bacilli</taxon>
        <taxon>Bacillales</taxon>
        <taxon>Paenibacillaceae</taxon>
        <taxon>Paenibacillus</taxon>
    </lineage>
</organism>
<evidence type="ECO:0000256" key="5">
    <source>
        <dbReference type="ARBA" id="ARBA00022505"/>
    </source>
</evidence>
<reference evidence="13" key="1">
    <citation type="journal article" date="2019" name="Int. J. Syst. Evol. Microbiol.">
        <title>The Global Catalogue of Microorganisms (GCM) 10K type strain sequencing project: providing services to taxonomists for standard genome sequencing and annotation.</title>
        <authorList>
            <consortium name="The Broad Institute Genomics Platform"/>
            <consortium name="The Broad Institute Genome Sequencing Center for Infectious Disease"/>
            <person name="Wu L."/>
            <person name="Ma J."/>
        </authorList>
    </citation>
    <scope>NUCLEOTIDE SEQUENCE [LARGE SCALE GENOMIC DNA]</scope>
    <source>
        <strain evidence="13">PCU 280</strain>
    </source>
</reference>